<reference evidence="5 6" key="1">
    <citation type="submission" date="2016-01" db="EMBL/GenBank/DDBJ databases">
        <title>Whole genome sequence and analysis of Micromonospora rosaria DSM 803, which can produce antibacterial substance rosamicin.</title>
        <authorList>
            <person name="Yang H."/>
            <person name="He X."/>
            <person name="Zhu D."/>
        </authorList>
    </citation>
    <scope>NUCLEOTIDE SEQUENCE [LARGE SCALE GENOMIC DNA]</scope>
    <source>
        <strain evidence="5 6">DSM 803</strain>
    </source>
</reference>
<dbReference type="Proteomes" id="UP000070620">
    <property type="component" value="Unassembled WGS sequence"/>
</dbReference>
<feature type="region of interest" description="Disordered" evidence="2">
    <location>
        <begin position="76"/>
        <end position="130"/>
    </location>
</feature>
<feature type="domain" description="HTH merR-type" evidence="3">
    <location>
        <begin position="5"/>
        <end position="74"/>
    </location>
</feature>
<dbReference type="Gene3D" id="1.10.1660.10">
    <property type="match status" value="1"/>
</dbReference>
<dbReference type="AlphaFoldDB" id="A0A136PXH6"/>
<dbReference type="GO" id="GO:0003700">
    <property type="term" value="F:DNA-binding transcription factor activity"/>
    <property type="evidence" value="ECO:0007669"/>
    <property type="project" value="InterPro"/>
</dbReference>
<evidence type="ECO:0000259" key="3">
    <source>
        <dbReference type="PROSITE" id="PS50937"/>
    </source>
</evidence>
<dbReference type="InterPro" id="IPR000551">
    <property type="entry name" value="MerR-type_HTH_dom"/>
</dbReference>
<feature type="compositionally biased region" description="Gly residues" evidence="2">
    <location>
        <begin position="106"/>
        <end position="125"/>
    </location>
</feature>
<dbReference type="InterPro" id="IPR006158">
    <property type="entry name" value="Cobalamin-bd"/>
</dbReference>
<dbReference type="PANTHER" id="PTHR30204">
    <property type="entry name" value="REDOX-CYCLING DRUG-SENSING TRANSCRIPTIONAL ACTIVATOR SOXR"/>
    <property type="match status" value="1"/>
</dbReference>
<dbReference type="CDD" id="cd01104">
    <property type="entry name" value="HTH_MlrA-CarA"/>
    <property type="match status" value="1"/>
</dbReference>
<dbReference type="Gene3D" id="3.40.50.280">
    <property type="entry name" value="Cobalamin-binding domain"/>
    <property type="match status" value="1"/>
</dbReference>
<dbReference type="RefSeq" id="WP_067360985.1">
    <property type="nucleotide sequence ID" value="NZ_JBIUBN010000005.1"/>
</dbReference>
<evidence type="ECO:0000256" key="2">
    <source>
        <dbReference type="SAM" id="MobiDB-lite"/>
    </source>
</evidence>
<dbReference type="InterPro" id="IPR003759">
    <property type="entry name" value="Cbl-bd_cap"/>
</dbReference>
<dbReference type="InterPro" id="IPR009061">
    <property type="entry name" value="DNA-bd_dom_put_sf"/>
</dbReference>
<dbReference type="GO" id="GO:0031419">
    <property type="term" value="F:cobalamin binding"/>
    <property type="evidence" value="ECO:0007669"/>
    <property type="project" value="InterPro"/>
</dbReference>
<dbReference type="InterPro" id="IPR036724">
    <property type="entry name" value="Cobalamin-bd_sf"/>
</dbReference>
<feature type="domain" description="B12-binding" evidence="4">
    <location>
        <begin position="216"/>
        <end position="342"/>
    </location>
</feature>
<dbReference type="SMART" id="SM00422">
    <property type="entry name" value="HTH_MERR"/>
    <property type="match status" value="1"/>
</dbReference>
<evidence type="ECO:0000259" key="4">
    <source>
        <dbReference type="PROSITE" id="PS51332"/>
    </source>
</evidence>
<dbReference type="InterPro" id="IPR047057">
    <property type="entry name" value="MerR_fam"/>
</dbReference>
<sequence>MVDEALSAGAVARRLGVAVTTLRTWHQRYGLGPSQHTPGHHRRYTPADLARLEIMRRLTAEGISPAEAARWARQAPDLAPTPEPGPPRLATGTRVDGPGPHPDPGTGVGTGGTRTDGTGRDGGGATIPVGRAGPAARGLARAAMRLDAVSIATVIARSLAADGVIATWDRLLRPVLVGIGERHAATSRLIEVEHLFSRCVSEAFAAVTRSGTTTGPARILLSCADEEQHSLPLEALAAALTEAGTAYRMLGARVPPAALVEAVDRTGPAGVVIWSHTRATADPHQLTTLLAVPRRPLLVLAAGPGWRADTLPAGVVRPVDLAEAVSLAVAVRDALEQSASPALPRSGGLH</sequence>
<keyword evidence="1" id="KW-0238">DNA-binding</keyword>
<dbReference type="Pfam" id="PF02607">
    <property type="entry name" value="B12-binding_2"/>
    <property type="match status" value="1"/>
</dbReference>
<dbReference type="PROSITE" id="PS51332">
    <property type="entry name" value="B12_BINDING"/>
    <property type="match status" value="1"/>
</dbReference>
<proteinExistence type="predicted"/>
<name>A0A136PXH6_9ACTN</name>
<accession>A0A136PXH6</accession>
<evidence type="ECO:0000313" key="6">
    <source>
        <dbReference type="Proteomes" id="UP000070620"/>
    </source>
</evidence>
<dbReference type="EMBL" id="LRQV01000012">
    <property type="protein sequence ID" value="KXK62906.1"/>
    <property type="molecule type" value="Genomic_DNA"/>
</dbReference>
<dbReference type="GO" id="GO:0046872">
    <property type="term" value="F:metal ion binding"/>
    <property type="evidence" value="ECO:0007669"/>
    <property type="project" value="InterPro"/>
</dbReference>
<gene>
    <name evidence="5" type="ORF">AWW66_06185</name>
</gene>
<dbReference type="PROSITE" id="PS50937">
    <property type="entry name" value="HTH_MERR_2"/>
    <property type="match status" value="1"/>
</dbReference>
<dbReference type="Pfam" id="PF13411">
    <property type="entry name" value="MerR_1"/>
    <property type="match status" value="1"/>
</dbReference>
<dbReference type="Gene3D" id="1.10.1240.10">
    <property type="entry name" value="Methionine synthase domain"/>
    <property type="match status" value="1"/>
</dbReference>
<dbReference type="InterPro" id="IPR036594">
    <property type="entry name" value="Meth_synthase_dom"/>
</dbReference>
<organism evidence="5 6">
    <name type="scientific">Micromonospora rosaria</name>
    <dbReference type="NCBI Taxonomy" id="47874"/>
    <lineage>
        <taxon>Bacteria</taxon>
        <taxon>Bacillati</taxon>
        <taxon>Actinomycetota</taxon>
        <taxon>Actinomycetes</taxon>
        <taxon>Micromonosporales</taxon>
        <taxon>Micromonosporaceae</taxon>
        <taxon>Micromonospora</taxon>
    </lineage>
</organism>
<protein>
    <submittedName>
        <fullName evidence="5">MerR family transcriptional regulator</fullName>
    </submittedName>
</protein>
<dbReference type="OrthoDB" id="9800334at2"/>
<evidence type="ECO:0000313" key="5">
    <source>
        <dbReference type="EMBL" id="KXK62906.1"/>
    </source>
</evidence>
<dbReference type="SUPFAM" id="SSF46955">
    <property type="entry name" value="Putative DNA-binding domain"/>
    <property type="match status" value="1"/>
</dbReference>
<keyword evidence="6" id="KW-1185">Reference proteome</keyword>
<dbReference type="GO" id="GO:0003677">
    <property type="term" value="F:DNA binding"/>
    <property type="evidence" value="ECO:0007669"/>
    <property type="project" value="UniProtKB-KW"/>
</dbReference>
<dbReference type="PANTHER" id="PTHR30204:SF97">
    <property type="entry name" value="MERR FAMILY REGULATORY PROTEIN"/>
    <property type="match status" value="1"/>
</dbReference>
<evidence type="ECO:0000256" key="1">
    <source>
        <dbReference type="ARBA" id="ARBA00023125"/>
    </source>
</evidence>
<dbReference type="SUPFAM" id="SSF52242">
    <property type="entry name" value="Cobalamin (vitamin B12)-binding domain"/>
    <property type="match status" value="1"/>
</dbReference>
<comment type="caution">
    <text evidence="5">The sequence shown here is derived from an EMBL/GenBank/DDBJ whole genome shotgun (WGS) entry which is preliminary data.</text>
</comment>